<name>A0A251MYZ7_PRUPE</name>
<evidence type="ECO:0000256" key="1">
    <source>
        <dbReference type="SAM" id="Phobius"/>
    </source>
</evidence>
<organism evidence="2 3">
    <name type="scientific">Prunus persica</name>
    <name type="common">Peach</name>
    <name type="synonym">Amygdalus persica</name>
    <dbReference type="NCBI Taxonomy" id="3760"/>
    <lineage>
        <taxon>Eukaryota</taxon>
        <taxon>Viridiplantae</taxon>
        <taxon>Streptophyta</taxon>
        <taxon>Embryophyta</taxon>
        <taxon>Tracheophyta</taxon>
        <taxon>Spermatophyta</taxon>
        <taxon>Magnoliopsida</taxon>
        <taxon>eudicotyledons</taxon>
        <taxon>Gunneridae</taxon>
        <taxon>Pentapetalae</taxon>
        <taxon>rosids</taxon>
        <taxon>fabids</taxon>
        <taxon>Rosales</taxon>
        <taxon>Rosaceae</taxon>
        <taxon>Amygdaloideae</taxon>
        <taxon>Amygdaleae</taxon>
        <taxon>Prunus</taxon>
    </lineage>
</organism>
<accession>A0A251MYZ7</accession>
<sequence>MVMAYVTMFMRLECGTQYMLHDFVKGKLPWFCRLYATRTNGTFFIFLKCLGFGLLLLRLDLMKLLVTVSVHNK</sequence>
<dbReference type="AlphaFoldDB" id="A0A251MYZ7"/>
<dbReference type="Proteomes" id="UP000006882">
    <property type="component" value="Chromosome G8"/>
</dbReference>
<evidence type="ECO:0000313" key="3">
    <source>
        <dbReference type="Proteomes" id="UP000006882"/>
    </source>
</evidence>
<dbReference type="Gramene" id="ONH92322">
    <property type="protein sequence ID" value="ONH92322"/>
    <property type="gene ID" value="PRUPE_8G168600"/>
</dbReference>
<proteinExistence type="predicted"/>
<keyword evidence="1" id="KW-1133">Transmembrane helix</keyword>
<gene>
    <name evidence="2" type="ORF">PRUPE_8G168600</name>
</gene>
<protein>
    <submittedName>
        <fullName evidence="2">Uncharacterized protein</fullName>
    </submittedName>
</protein>
<feature type="transmembrane region" description="Helical" evidence="1">
    <location>
        <begin position="43"/>
        <end position="61"/>
    </location>
</feature>
<dbReference type="EMBL" id="CM007658">
    <property type="protein sequence ID" value="ONH92322.1"/>
    <property type="molecule type" value="Genomic_DNA"/>
</dbReference>
<reference evidence="2 3" key="1">
    <citation type="journal article" date="2013" name="Nat. Genet.">
        <title>The high-quality draft genome of peach (Prunus persica) identifies unique patterns of genetic diversity, domestication and genome evolution.</title>
        <authorList>
            <consortium name="International Peach Genome Initiative"/>
            <person name="Verde I."/>
            <person name="Abbott A.G."/>
            <person name="Scalabrin S."/>
            <person name="Jung S."/>
            <person name="Shu S."/>
            <person name="Marroni F."/>
            <person name="Zhebentyayeva T."/>
            <person name="Dettori M.T."/>
            <person name="Grimwood J."/>
            <person name="Cattonaro F."/>
            <person name="Zuccolo A."/>
            <person name="Rossini L."/>
            <person name="Jenkins J."/>
            <person name="Vendramin E."/>
            <person name="Meisel L.A."/>
            <person name="Decroocq V."/>
            <person name="Sosinski B."/>
            <person name="Prochnik S."/>
            <person name="Mitros T."/>
            <person name="Policriti A."/>
            <person name="Cipriani G."/>
            <person name="Dondini L."/>
            <person name="Ficklin S."/>
            <person name="Goodstein D.M."/>
            <person name="Xuan P."/>
            <person name="Del Fabbro C."/>
            <person name="Aramini V."/>
            <person name="Copetti D."/>
            <person name="Gonzalez S."/>
            <person name="Horner D.S."/>
            <person name="Falchi R."/>
            <person name="Lucas S."/>
            <person name="Mica E."/>
            <person name="Maldonado J."/>
            <person name="Lazzari B."/>
            <person name="Bielenberg D."/>
            <person name="Pirona R."/>
            <person name="Miculan M."/>
            <person name="Barakat A."/>
            <person name="Testolin R."/>
            <person name="Stella A."/>
            <person name="Tartarini S."/>
            <person name="Tonutti P."/>
            <person name="Arus P."/>
            <person name="Orellana A."/>
            <person name="Wells C."/>
            <person name="Main D."/>
            <person name="Vizzotto G."/>
            <person name="Silva H."/>
            <person name="Salamini F."/>
            <person name="Schmutz J."/>
            <person name="Morgante M."/>
            <person name="Rokhsar D.S."/>
        </authorList>
    </citation>
    <scope>NUCLEOTIDE SEQUENCE [LARGE SCALE GENOMIC DNA]</scope>
    <source>
        <strain evidence="3">cv. Nemared</strain>
    </source>
</reference>
<keyword evidence="1" id="KW-0812">Transmembrane</keyword>
<keyword evidence="3" id="KW-1185">Reference proteome</keyword>
<evidence type="ECO:0000313" key="2">
    <source>
        <dbReference type="EMBL" id="ONH92322.1"/>
    </source>
</evidence>
<keyword evidence="1" id="KW-0472">Membrane</keyword>